<keyword evidence="3" id="KW-1185">Reference proteome</keyword>
<protein>
    <submittedName>
        <fullName evidence="2">Uncharacterized protein</fullName>
    </submittedName>
</protein>
<name>A0ABX1VHI7_9PLAN</name>
<evidence type="ECO:0000313" key="3">
    <source>
        <dbReference type="Proteomes" id="UP000609651"/>
    </source>
</evidence>
<proteinExistence type="predicted"/>
<dbReference type="Proteomes" id="UP000609651">
    <property type="component" value="Unassembled WGS sequence"/>
</dbReference>
<evidence type="ECO:0000256" key="1">
    <source>
        <dbReference type="SAM" id="MobiDB-lite"/>
    </source>
</evidence>
<reference evidence="2 3" key="1">
    <citation type="journal article" date="2020" name="Syst. Appl. Microbiol.">
        <title>Alienimonas chondri sp. nov., a novel planctomycete isolated from the biofilm of the red alga Chondrus crispus.</title>
        <authorList>
            <person name="Vitorino I."/>
            <person name="Albuquerque L."/>
            <person name="Wiegand S."/>
            <person name="Kallscheuer N."/>
            <person name="da Costa M.S."/>
            <person name="Lobo-da-Cunha A."/>
            <person name="Jogler C."/>
            <person name="Lage O.M."/>
        </authorList>
    </citation>
    <scope>NUCLEOTIDE SEQUENCE [LARGE SCALE GENOMIC DNA]</scope>
    <source>
        <strain evidence="2 3">LzC2</strain>
    </source>
</reference>
<feature type="compositionally biased region" description="Basic and acidic residues" evidence="1">
    <location>
        <begin position="8"/>
        <end position="19"/>
    </location>
</feature>
<gene>
    <name evidence="2" type="ORF">LzC2_23170</name>
</gene>
<dbReference type="EMBL" id="WTPX01000068">
    <property type="protein sequence ID" value="NNJ26236.1"/>
    <property type="molecule type" value="Genomic_DNA"/>
</dbReference>
<feature type="region of interest" description="Disordered" evidence="1">
    <location>
        <begin position="1"/>
        <end position="38"/>
    </location>
</feature>
<feature type="compositionally biased region" description="Low complexity" evidence="1">
    <location>
        <begin position="20"/>
        <end position="38"/>
    </location>
</feature>
<sequence>MRAYSQGLRDRVLADRDAGDPTANVAAATASARRGCGG</sequence>
<accession>A0ABX1VHI7</accession>
<comment type="caution">
    <text evidence="2">The sequence shown here is derived from an EMBL/GenBank/DDBJ whole genome shotgun (WGS) entry which is preliminary data.</text>
</comment>
<evidence type="ECO:0000313" key="2">
    <source>
        <dbReference type="EMBL" id="NNJ26236.1"/>
    </source>
</evidence>
<organism evidence="2 3">
    <name type="scientific">Alienimonas chondri</name>
    <dbReference type="NCBI Taxonomy" id="2681879"/>
    <lineage>
        <taxon>Bacteria</taxon>
        <taxon>Pseudomonadati</taxon>
        <taxon>Planctomycetota</taxon>
        <taxon>Planctomycetia</taxon>
        <taxon>Planctomycetales</taxon>
        <taxon>Planctomycetaceae</taxon>
        <taxon>Alienimonas</taxon>
    </lineage>
</organism>